<comment type="caution">
    <text evidence="1">The sequence shown here is derived from an EMBL/GenBank/DDBJ whole genome shotgun (WGS) entry which is preliminary data.</text>
</comment>
<name>A0A2P7NVC8_9PROT</name>
<evidence type="ECO:0000313" key="2">
    <source>
        <dbReference type="Proteomes" id="UP000241912"/>
    </source>
</evidence>
<sequence>MVFQQRHTYVKEMKWLHPDFRYYRNVKQSVKAGRMVGVHVNESGYFDQELRVRPFIFLMKQKYYAAKL</sequence>
<dbReference type="EMBL" id="PXXU01000021">
    <property type="protein sequence ID" value="PSJ17398.1"/>
    <property type="molecule type" value="Genomic_DNA"/>
</dbReference>
<gene>
    <name evidence="1" type="ORF">C7H79_08375</name>
</gene>
<keyword evidence="2" id="KW-1185">Reference proteome</keyword>
<dbReference type="AlphaFoldDB" id="A0A2P7NVC8"/>
<protein>
    <submittedName>
        <fullName evidence="1">Uncharacterized protein</fullName>
    </submittedName>
</protein>
<proteinExistence type="predicted"/>
<accession>A0A2P7NVC8</accession>
<dbReference type="RefSeq" id="WP_106706833.1">
    <property type="nucleotide sequence ID" value="NZ_PXXU01000021.1"/>
</dbReference>
<reference evidence="1 2" key="1">
    <citation type="submission" date="2018-03" db="EMBL/GenBank/DDBJ databases">
        <title>Draft genome of Nitrosomonas supralitoralis APG5.</title>
        <authorList>
            <person name="Urakawa H."/>
            <person name="Lopez J.V."/>
        </authorList>
    </citation>
    <scope>NUCLEOTIDE SEQUENCE [LARGE SCALE GENOMIC DNA]</scope>
    <source>
        <strain evidence="1 2">APG5</strain>
    </source>
</reference>
<organism evidence="1 2">
    <name type="scientific">Nitrosomonas supralitoralis</name>
    <dbReference type="NCBI Taxonomy" id="2116706"/>
    <lineage>
        <taxon>Bacteria</taxon>
        <taxon>Pseudomonadati</taxon>
        <taxon>Pseudomonadota</taxon>
        <taxon>Betaproteobacteria</taxon>
        <taxon>Nitrosomonadales</taxon>
        <taxon>Nitrosomonadaceae</taxon>
        <taxon>Nitrosomonas</taxon>
    </lineage>
</organism>
<evidence type="ECO:0000313" key="1">
    <source>
        <dbReference type="EMBL" id="PSJ17398.1"/>
    </source>
</evidence>
<dbReference type="Proteomes" id="UP000241912">
    <property type="component" value="Unassembled WGS sequence"/>
</dbReference>